<gene>
    <name evidence="1" type="ORF">Tci_036611</name>
</gene>
<evidence type="ECO:0000313" key="1">
    <source>
        <dbReference type="EMBL" id="GEU64633.1"/>
    </source>
</evidence>
<sequence length="243" mass="27449">MFVILKNKEVISEESEEHQEIRVSDTDFWDVEVRGADEVSENASEELAKEMDDVVTNEATQELRNVSDKVKVTYAKMIGSKIIELDMCYVPNVVCENGSDVVIFDEELLNTSSAKWDLPACGYFVRMKMNSIDLRYNLMRMWGRYSLGKYLLPIMMSIASNSNMKMPMVPGVCWEVMEGRGGVVRNGGVRQKTGEVELQVVAGKTGEQCPFKLGGKRQGTCLGYLHHWSLWLERTITVNPCGL</sequence>
<dbReference type="AlphaFoldDB" id="A0A6L2LS37"/>
<organism evidence="1">
    <name type="scientific">Tanacetum cinerariifolium</name>
    <name type="common">Dalmatian daisy</name>
    <name type="synonym">Chrysanthemum cinerariifolium</name>
    <dbReference type="NCBI Taxonomy" id="118510"/>
    <lineage>
        <taxon>Eukaryota</taxon>
        <taxon>Viridiplantae</taxon>
        <taxon>Streptophyta</taxon>
        <taxon>Embryophyta</taxon>
        <taxon>Tracheophyta</taxon>
        <taxon>Spermatophyta</taxon>
        <taxon>Magnoliopsida</taxon>
        <taxon>eudicotyledons</taxon>
        <taxon>Gunneridae</taxon>
        <taxon>Pentapetalae</taxon>
        <taxon>asterids</taxon>
        <taxon>campanulids</taxon>
        <taxon>Asterales</taxon>
        <taxon>Asteraceae</taxon>
        <taxon>Asteroideae</taxon>
        <taxon>Anthemideae</taxon>
        <taxon>Anthemidinae</taxon>
        <taxon>Tanacetum</taxon>
    </lineage>
</organism>
<accession>A0A6L2LS37</accession>
<protein>
    <submittedName>
        <fullName evidence="1">Uncharacterized protein</fullName>
    </submittedName>
</protein>
<dbReference type="EMBL" id="BKCJ010005055">
    <property type="protein sequence ID" value="GEU64633.1"/>
    <property type="molecule type" value="Genomic_DNA"/>
</dbReference>
<comment type="caution">
    <text evidence="1">The sequence shown here is derived from an EMBL/GenBank/DDBJ whole genome shotgun (WGS) entry which is preliminary data.</text>
</comment>
<reference evidence="1" key="1">
    <citation type="journal article" date="2019" name="Sci. Rep.">
        <title>Draft genome of Tanacetum cinerariifolium, the natural source of mosquito coil.</title>
        <authorList>
            <person name="Yamashiro T."/>
            <person name="Shiraishi A."/>
            <person name="Satake H."/>
            <person name="Nakayama K."/>
        </authorList>
    </citation>
    <scope>NUCLEOTIDE SEQUENCE</scope>
</reference>
<proteinExistence type="predicted"/>
<name>A0A6L2LS37_TANCI</name>